<organism evidence="2 3">
    <name type="scientific">Arthrobacter wenxiniae</name>
    <dbReference type="NCBI Taxonomy" id="2713570"/>
    <lineage>
        <taxon>Bacteria</taxon>
        <taxon>Bacillati</taxon>
        <taxon>Actinomycetota</taxon>
        <taxon>Actinomycetes</taxon>
        <taxon>Micrococcales</taxon>
        <taxon>Micrococcaceae</taxon>
        <taxon>Arthrobacter</taxon>
    </lineage>
</organism>
<comment type="caution">
    <text evidence="2">The sequence shown here is derived from an EMBL/GenBank/DDBJ whole genome shotgun (WGS) entry which is preliminary data.</text>
</comment>
<gene>
    <name evidence="2" type="ORF">G6034_16850</name>
</gene>
<dbReference type="SUPFAM" id="SSF81301">
    <property type="entry name" value="Nucleotidyltransferase"/>
    <property type="match status" value="1"/>
</dbReference>
<keyword evidence="3" id="KW-1185">Reference proteome</keyword>
<feature type="domain" description="Polymerase nucleotidyl transferase" evidence="1">
    <location>
        <begin position="106"/>
        <end position="140"/>
    </location>
</feature>
<dbReference type="EMBL" id="JAAMFM010000034">
    <property type="protein sequence ID" value="NVM96546.1"/>
    <property type="molecule type" value="Genomic_DNA"/>
</dbReference>
<sequence>MVDLSAPLSSFMNGLDAVALRVVARAGTGLTGRQVARLAGTGTPANIRLALLRLVEIGLVSATPAPHATMYLANRSHILWPAAELAMNARQELNRRIASFAAASAPVGVTVALFGSVARGESNKTSDVDLLVVFPDTVPLDDRDQFVTQLRNNVQLWTGNDAQVYDLTDSALDGQRREGDPIIQSWASDGIVVFGKRRLGMRKAA</sequence>
<dbReference type="Pfam" id="PF01909">
    <property type="entry name" value="NTP_transf_2"/>
    <property type="match status" value="1"/>
</dbReference>
<evidence type="ECO:0000313" key="3">
    <source>
        <dbReference type="Proteomes" id="UP000543556"/>
    </source>
</evidence>
<dbReference type="Proteomes" id="UP000543556">
    <property type="component" value="Unassembled WGS sequence"/>
</dbReference>
<proteinExistence type="predicted"/>
<name>A0A7Y7IJC7_9MICC</name>
<dbReference type="AlphaFoldDB" id="A0A7Y7IJC7"/>
<dbReference type="GO" id="GO:0016779">
    <property type="term" value="F:nucleotidyltransferase activity"/>
    <property type="evidence" value="ECO:0007669"/>
    <property type="project" value="InterPro"/>
</dbReference>
<dbReference type="InterPro" id="IPR002934">
    <property type="entry name" value="Polymerase_NTP_transf_dom"/>
</dbReference>
<dbReference type="InterPro" id="IPR043519">
    <property type="entry name" value="NT_sf"/>
</dbReference>
<reference evidence="2 3" key="1">
    <citation type="submission" date="2020-02" db="EMBL/GenBank/DDBJ databases">
        <title>Genome sequence of strain AETb3-4.</title>
        <authorList>
            <person name="Gao J."/>
            <person name="Zhang X."/>
        </authorList>
    </citation>
    <scope>NUCLEOTIDE SEQUENCE [LARGE SCALE GENOMIC DNA]</scope>
    <source>
        <strain evidence="2 3">AETb3-4</strain>
    </source>
</reference>
<evidence type="ECO:0000313" key="2">
    <source>
        <dbReference type="EMBL" id="NVM96546.1"/>
    </source>
</evidence>
<dbReference type="RefSeq" id="WP_176636267.1">
    <property type="nucleotide sequence ID" value="NZ_JAAMFM010000034.1"/>
</dbReference>
<evidence type="ECO:0000259" key="1">
    <source>
        <dbReference type="Pfam" id="PF01909"/>
    </source>
</evidence>
<protein>
    <submittedName>
        <fullName evidence="2">Nucleotidyltransferase domain-containing protein</fullName>
    </submittedName>
</protein>
<dbReference type="Gene3D" id="3.30.460.10">
    <property type="entry name" value="Beta Polymerase, domain 2"/>
    <property type="match status" value="1"/>
</dbReference>
<accession>A0A7Y7IJC7</accession>
<dbReference type="CDD" id="cd05403">
    <property type="entry name" value="NT_KNTase_like"/>
    <property type="match status" value="1"/>
</dbReference>
<keyword evidence="2" id="KW-0808">Transferase</keyword>